<feature type="coiled-coil region" evidence="1">
    <location>
        <begin position="240"/>
        <end position="281"/>
    </location>
</feature>
<dbReference type="InterPro" id="IPR036361">
    <property type="entry name" value="SAP_dom_sf"/>
</dbReference>
<evidence type="ECO:0000259" key="2">
    <source>
        <dbReference type="PROSITE" id="PS50800"/>
    </source>
</evidence>
<comment type="caution">
    <text evidence="3">The sequence shown here is derived from an EMBL/GenBank/DDBJ whole genome shotgun (WGS) entry which is preliminary data.</text>
</comment>
<dbReference type="Proteomes" id="UP001642484">
    <property type="component" value="Unassembled WGS sequence"/>
</dbReference>
<evidence type="ECO:0000313" key="4">
    <source>
        <dbReference type="Proteomes" id="UP001642484"/>
    </source>
</evidence>
<keyword evidence="4" id="KW-1185">Reference proteome</keyword>
<reference evidence="3 4" key="1">
    <citation type="submission" date="2024-02" db="EMBL/GenBank/DDBJ databases">
        <authorList>
            <person name="Chen Y."/>
            <person name="Shah S."/>
            <person name="Dougan E. K."/>
            <person name="Thang M."/>
            <person name="Chan C."/>
        </authorList>
    </citation>
    <scope>NUCLEOTIDE SEQUENCE [LARGE SCALE GENOMIC DNA]</scope>
</reference>
<name>A0ABP0HRY2_9DINO</name>
<evidence type="ECO:0000313" key="3">
    <source>
        <dbReference type="EMBL" id="CAK8992984.1"/>
    </source>
</evidence>
<keyword evidence="1" id="KW-0175">Coiled coil</keyword>
<accession>A0ABP0HRY2</accession>
<dbReference type="SMART" id="SM00513">
    <property type="entry name" value="SAP"/>
    <property type="match status" value="1"/>
</dbReference>
<dbReference type="Pfam" id="PF02037">
    <property type="entry name" value="SAP"/>
    <property type="match status" value="1"/>
</dbReference>
<organism evidence="3 4">
    <name type="scientific">Durusdinium trenchii</name>
    <dbReference type="NCBI Taxonomy" id="1381693"/>
    <lineage>
        <taxon>Eukaryota</taxon>
        <taxon>Sar</taxon>
        <taxon>Alveolata</taxon>
        <taxon>Dinophyceae</taxon>
        <taxon>Suessiales</taxon>
        <taxon>Symbiodiniaceae</taxon>
        <taxon>Durusdinium</taxon>
    </lineage>
</organism>
<dbReference type="SUPFAM" id="SSF68906">
    <property type="entry name" value="SAP domain"/>
    <property type="match status" value="1"/>
</dbReference>
<evidence type="ECO:0000256" key="1">
    <source>
        <dbReference type="SAM" id="Coils"/>
    </source>
</evidence>
<proteinExistence type="predicted"/>
<dbReference type="PROSITE" id="PS50800">
    <property type="entry name" value="SAP"/>
    <property type="match status" value="1"/>
</dbReference>
<dbReference type="EMBL" id="CAXAMN010001170">
    <property type="protein sequence ID" value="CAK8992984.1"/>
    <property type="molecule type" value="Genomic_DNA"/>
</dbReference>
<protein>
    <recommendedName>
        <fullName evidence="2">SAP domain-containing protein</fullName>
    </recommendedName>
</protein>
<sequence>MDGYGPLRVPELRWLCEQRGLSPYGRKKELLARLEEQDQEDLVPHAECIAPGLEPFRELEQLAAELTQKFPAQVGGAVDSVPRVAPAQAKSAPAQPKAAKVFGLVGGSIHSPPLPLPQPDGVSDDERVLRGLLEFFACPDGEGELFKLKYRDFVRNVSEVLQPDLLPSTSSSSTAATAVASTAAAAACTMDVILRNGSNLKDQAVPGATNSKGTWSSEMWRKCMELIENRFQICQLQLRHDSLSEELESLNKKAMEKAEELQQAKEQLDRLQEQEAQQRQQLLGRARLQFEAWLEKTESDEAAVDG</sequence>
<dbReference type="Gene3D" id="1.10.720.30">
    <property type="entry name" value="SAP domain"/>
    <property type="match status" value="1"/>
</dbReference>
<dbReference type="InterPro" id="IPR003034">
    <property type="entry name" value="SAP_dom"/>
</dbReference>
<gene>
    <name evidence="3" type="ORF">CCMP2556_LOCUS3077</name>
</gene>
<feature type="domain" description="SAP" evidence="2">
    <location>
        <begin position="4"/>
        <end position="38"/>
    </location>
</feature>